<evidence type="ECO:0000313" key="1">
    <source>
        <dbReference type="EMBL" id="GBQ85104.1"/>
    </source>
</evidence>
<protein>
    <recommendedName>
        <fullName evidence="3">Peptidase M48 domain-containing protein</fullName>
    </recommendedName>
</protein>
<evidence type="ECO:0008006" key="3">
    <source>
        <dbReference type="Google" id="ProtNLM"/>
    </source>
</evidence>
<gene>
    <name evidence="1" type="ORF">AA14337_2994</name>
</gene>
<dbReference type="Proteomes" id="UP001065047">
    <property type="component" value="Unassembled WGS sequence"/>
</dbReference>
<sequence>MMLVHHEMAHVLLKHSQENRRSGGSGQDVLEEGYCDAFSMALTLALTKDVHAARKMASVRTDYLALRRTSARSAELKSLAPGGGDFTARCKAGDTVLASLNYILCGDAMDYAIRRWLEEPWDADINACSLVAMDWIKANSLTTEKASDIAVQTMSDIIAATGAKISFTIKAFMLGNLARQERRSLKKKCGKSQRHTPLGWKASDRMQSMSQHVCEAPQ</sequence>
<organism evidence="1 2">
    <name type="scientific">Acetobacter malorum DSM 14337</name>
    <dbReference type="NCBI Taxonomy" id="1307910"/>
    <lineage>
        <taxon>Bacteria</taxon>
        <taxon>Pseudomonadati</taxon>
        <taxon>Pseudomonadota</taxon>
        <taxon>Alphaproteobacteria</taxon>
        <taxon>Acetobacterales</taxon>
        <taxon>Acetobacteraceae</taxon>
        <taxon>Acetobacter</taxon>
    </lineage>
</organism>
<comment type="caution">
    <text evidence="1">The sequence shown here is derived from an EMBL/GenBank/DDBJ whole genome shotgun (WGS) entry which is preliminary data.</text>
</comment>
<name>A0ABQ0PZ15_9PROT</name>
<keyword evidence="2" id="KW-1185">Reference proteome</keyword>
<proteinExistence type="predicted"/>
<dbReference type="EMBL" id="BAPF01000050">
    <property type="protein sequence ID" value="GBQ85104.1"/>
    <property type="molecule type" value="Genomic_DNA"/>
</dbReference>
<evidence type="ECO:0000313" key="2">
    <source>
        <dbReference type="Proteomes" id="UP001065047"/>
    </source>
</evidence>
<accession>A0ABQ0PZ15</accession>
<reference evidence="1" key="1">
    <citation type="submission" date="2013-04" db="EMBL/GenBank/DDBJ databases">
        <title>The genome sequencing project of 58 acetic acid bacteria.</title>
        <authorList>
            <person name="Okamoto-Kainuma A."/>
            <person name="Ishikawa M."/>
            <person name="Umino S."/>
            <person name="Koizumi Y."/>
            <person name="Shiwa Y."/>
            <person name="Yoshikawa H."/>
            <person name="Matsutani M."/>
            <person name="Matsushita K."/>
        </authorList>
    </citation>
    <scope>NUCLEOTIDE SEQUENCE</scope>
    <source>
        <strain evidence="1">DSM 14337</strain>
    </source>
</reference>